<accession>A0A6P7JR69</accession>
<keyword evidence="2" id="KW-1185">Reference proteome</keyword>
<dbReference type="Proteomes" id="UP000515145">
    <property type="component" value="Chromosome 15"/>
</dbReference>
<dbReference type="AlphaFoldDB" id="A0A6P7JR69"/>
<name>A0A6P7JR69_9TELE</name>
<reference evidence="3" key="1">
    <citation type="submission" date="2025-08" db="UniProtKB">
        <authorList>
            <consortium name="RefSeq"/>
        </authorList>
    </citation>
    <scope>IDENTIFICATION</scope>
</reference>
<dbReference type="InParanoid" id="A0A6P7JR69"/>
<proteinExistence type="predicted"/>
<feature type="signal peptide" evidence="1">
    <location>
        <begin position="1"/>
        <end position="21"/>
    </location>
</feature>
<evidence type="ECO:0000313" key="2">
    <source>
        <dbReference type="Proteomes" id="UP000515145"/>
    </source>
</evidence>
<evidence type="ECO:0000256" key="1">
    <source>
        <dbReference type="SAM" id="SignalP"/>
    </source>
</evidence>
<dbReference type="RefSeq" id="XP_028279477.1">
    <property type="nucleotide sequence ID" value="XM_028423676.1"/>
</dbReference>
<protein>
    <submittedName>
        <fullName evidence="3">Uncharacterized protein LOC114447427</fullName>
    </submittedName>
</protein>
<dbReference type="FunCoup" id="A0A6P7JR69">
    <property type="interactions" value="9"/>
</dbReference>
<dbReference type="GeneID" id="114447427"/>
<dbReference type="OrthoDB" id="9948000at2759"/>
<keyword evidence="1" id="KW-0732">Signal</keyword>
<feature type="chain" id="PRO_5028297023" evidence="1">
    <location>
        <begin position="22"/>
        <end position="221"/>
    </location>
</feature>
<sequence>MALRVTLAWLCLLTVLSSSAAQHDTSPRDCYSQSMSMDKLSSDIKMAVECDIVPNNWSGEQIAAMLNYMRNLTDIMHKHQRYECSEPEPRQCPEAEVPDNGGLVCVTVADKRYCKPLCNYGYDFGFIRRSRLFEECSDQTSFKWQSQYAGGNKLAVCNEASIQVSGAKTAYFPEYQDCLTTKSNSQLRSKVIEVFNTELRNKGIVGEDGEVAYTCFLCGRP</sequence>
<evidence type="ECO:0000313" key="3">
    <source>
        <dbReference type="RefSeq" id="XP_028279477.1"/>
    </source>
</evidence>
<gene>
    <name evidence="3" type="primary">LOC114447427</name>
</gene>
<organism evidence="2 3">
    <name type="scientific">Parambassis ranga</name>
    <name type="common">Indian glassy fish</name>
    <dbReference type="NCBI Taxonomy" id="210632"/>
    <lineage>
        <taxon>Eukaryota</taxon>
        <taxon>Metazoa</taxon>
        <taxon>Chordata</taxon>
        <taxon>Craniata</taxon>
        <taxon>Vertebrata</taxon>
        <taxon>Euteleostomi</taxon>
        <taxon>Actinopterygii</taxon>
        <taxon>Neopterygii</taxon>
        <taxon>Teleostei</taxon>
        <taxon>Neoteleostei</taxon>
        <taxon>Acanthomorphata</taxon>
        <taxon>Ovalentaria</taxon>
        <taxon>Ambassidae</taxon>
        <taxon>Parambassis</taxon>
    </lineage>
</organism>